<feature type="non-terminal residue" evidence="10">
    <location>
        <position position="1"/>
    </location>
</feature>
<evidence type="ECO:0000256" key="5">
    <source>
        <dbReference type="ARBA" id="ARBA00022692"/>
    </source>
</evidence>
<dbReference type="InterPro" id="IPR038731">
    <property type="entry name" value="RgtA/B/C-like"/>
</dbReference>
<sequence>GLNELSVRLPNAIFGVIIVYFVFHLARIIFEKAKYKNFESIALFSGFLAATNPWLIHFSRGAWVPNLAFCLTLIGIYFFMKSFEKNRFLFASAIFFGLTLISYQGAKLSTPIVVLLLGLLFFKNLIRFDKKVLLGSFGVGIIISLPILISVYTGYAGRLTVVSTFSYPRSETDIKEILEQGGEKPGGATYLAFHSESLNWVRVIMGKWFNHFSGRFLFFEGDWNNPRHNSINMGMFLLADSVLILAGLILFIRSLKNKYFLFLLLWLVLAPVPSILSRDPVHGVRSLHMAIPLIIISSLALHGLFANLSKNYLKRIAIWGFVALYFLNYIYYLDSYYVHLPKHGAKYWEFGYREAVQYLKESNLNSRQVVFQQSYAQPFIYFLFYDKRDPQEFWESAVYESSSVGDVGLVSEFKHLKFQYLSWPYKYPTGTIVVADEIVAPRKQVISDYSILKEVLRPDGSLAYLIMEAK</sequence>
<protein>
    <recommendedName>
        <fullName evidence="9">Glycosyltransferase RgtA/B/C/D-like domain-containing protein</fullName>
    </recommendedName>
</protein>
<keyword evidence="2" id="KW-1003">Cell membrane</keyword>
<feature type="transmembrane region" description="Helical" evidence="8">
    <location>
        <begin position="12"/>
        <end position="30"/>
    </location>
</feature>
<comment type="caution">
    <text evidence="10">The sequence shown here is derived from an EMBL/GenBank/DDBJ whole genome shotgun (WGS) entry which is preliminary data.</text>
</comment>
<evidence type="ECO:0000256" key="7">
    <source>
        <dbReference type="ARBA" id="ARBA00023136"/>
    </source>
</evidence>
<evidence type="ECO:0000256" key="6">
    <source>
        <dbReference type="ARBA" id="ARBA00022989"/>
    </source>
</evidence>
<feature type="transmembrane region" description="Helical" evidence="8">
    <location>
        <begin position="133"/>
        <end position="155"/>
    </location>
</feature>
<feature type="transmembrane region" description="Helical" evidence="8">
    <location>
        <begin position="37"/>
        <end position="56"/>
    </location>
</feature>
<name>A0A1F7WU45_9BACT</name>
<evidence type="ECO:0000256" key="2">
    <source>
        <dbReference type="ARBA" id="ARBA00022475"/>
    </source>
</evidence>
<proteinExistence type="predicted"/>
<keyword evidence="5 8" id="KW-0812">Transmembrane</keyword>
<feature type="transmembrane region" description="Helical" evidence="8">
    <location>
        <begin position="231"/>
        <end position="252"/>
    </location>
</feature>
<feature type="transmembrane region" description="Helical" evidence="8">
    <location>
        <begin position="316"/>
        <end position="333"/>
    </location>
</feature>
<evidence type="ECO:0000256" key="8">
    <source>
        <dbReference type="SAM" id="Phobius"/>
    </source>
</evidence>
<feature type="transmembrane region" description="Helical" evidence="8">
    <location>
        <begin position="289"/>
        <end position="309"/>
    </location>
</feature>
<comment type="subcellular location">
    <subcellularLocation>
        <location evidence="1">Cell membrane</location>
        <topology evidence="1">Multi-pass membrane protein</topology>
    </subcellularLocation>
</comment>
<evidence type="ECO:0000259" key="9">
    <source>
        <dbReference type="Pfam" id="PF13231"/>
    </source>
</evidence>
<evidence type="ECO:0000256" key="1">
    <source>
        <dbReference type="ARBA" id="ARBA00004651"/>
    </source>
</evidence>
<dbReference type="Proteomes" id="UP000177737">
    <property type="component" value="Unassembled WGS sequence"/>
</dbReference>
<gene>
    <name evidence="10" type="ORF">A2129_02855</name>
</gene>
<reference evidence="10 11" key="1">
    <citation type="journal article" date="2016" name="Nat. Commun.">
        <title>Thousands of microbial genomes shed light on interconnected biogeochemical processes in an aquifer system.</title>
        <authorList>
            <person name="Anantharaman K."/>
            <person name="Brown C.T."/>
            <person name="Hug L.A."/>
            <person name="Sharon I."/>
            <person name="Castelle C.J."/>
            <person name="Probst A.J."/>
            <person name="Thomas B.C."/>
            <person name="Singh A."/>
            <person name="Wilkins M.J."/>
            <person name="Karaoz U."/>
            <person name="Brodie E.L."/>
            <person name="Williams K.H."/>
            <person name="Hubbard S.S."/>
            <person name="Banfield J.F."/>
        </authorList>
    </citation>
    <scope>NUCLEOTIDE SEQUENCE [LARGE SCALE GENOMIC DNA]</scope>
</reference>
<evidence type="ECO:0000256" key="4">
    <source>
        <dbReference type="ARBA" id="ARBA00022679"/>
    </source>
</evidence>
<dbReference type="GO" id="GO:0009103">
    <property type="term" value="P:lipopolysaccharide biosynthetic process"/>
    <property type="evidence" value="ECO:0007669"/>
    <property type="project" value="UniProtKB-ARBA"/>
</dbReference>
<feature type="domain" description="Glycosyltransferase RgtA/B/C/D-like" evidence="9">
    <location>
        <begin position="3"/>
        <end position="147"/>
    </location>
</feature>
<feature type="transmembrane region" description="Helical" evidence="8">
    <location>
        <begin position="109"/>
        <end position="126"/>
    </location>
</feature>
<keyword evidence="3" id="KW-0328">Glycosyltransferase</keyword>
<dbReference type="GO" id="GO:0005886">
    <property type="term" value="C:plasma membrane"/>
    <property type="evidence" value="ECO:0007669"/>
    <property type="project" value="UniProtKB-SubCell"/>
</dbReference>
<dbReference type="Pfam" id="PF13231">
    <property type="entry name" value="PMT_2"/>
    <property type="match status" value="1"/>
</dbReference>
<evidence type="ECO:0000313" key="11">
    <source>
        <dbReference type="Proteomes" id="UP000177737"/>
    </source>
</evidence>
<dbReference type="PANTHER" id="PTHR33908">
    <property type="entry name" value="MANNOSYLTRANSFERASE YKCB-RELATED"/>
    <property type="match status" value="1"/>
</dbReference>
<dbReference type="EMBL" id="MGFN01000034">
    <property type="protein sequence ID" value="OGM06331.1"/>
    <property type="molecule type" value="Genomic_DNA"/>
</dbReference>
<feature type="transmembrane region" description="Helical" evidence="8">
    <location>
        <begin position="259"/>
        <end position="277"/>
    </location>
</feature>
<keyword evidence="7 8" id="KW-0472">Membrane</keyword>
<dbReference type="InterPro" id="IPR050297">
    <property type="entry name" value="LipidA_mod_glycosyltrf_83"/>
</dbReference>
<keyword evidence="4" id="KW-0808">Transferase</keyword>
<organism evidence="10 11">
    <name type="scientific">Candidatus Woesebacteria bacterium GWC1_42_13</name>
    <dbReference type="NCBI Taxonomy" id="1802475"/>
    <lineage>
        <taxon>Bacteria</taxon>
        <taxon>Candidatus Woeseibacteriota</taxon>
    </lineage>
</organism>
<dbReference type="AlphaFoldDB" id="A0A1F7WU45"/>
<evidence type="ECO:0000313" key="10">
    <source>
        <dbReference type="EMBL" id="OGM06331.1"/>
    </source>
</evidence>
<accession>A0A1F7WU45</accession>
<feature type="transmembrane region" description="Helical" evidence="8">
    <location>
        <begin position="62"/>
        <end position="80"/>
    </location>
</feature>
<evidence type="ECO:0000256" key="3">
    <source>
        <dbReference type="ARBA" id="ARBA00022676"/>
    </source>
</evidence>
<dbReference type="GO" id="GO:0016763">
    <property type="term" value="F:pentosyltransferase activity"/>
    <property type="evidence" value="ECO:0007669"/>
    <property type="project" value="TreeGrafter"/>
</dbReference>
<dbReference type="PANTHER" id="PTHR33908:SF11">
    <property type="entry name" value="MEMBRANE PROTEIN"/>
    <property type="match status" value="1"/>
</dbReference>
<keyword evidence="6 8" id="KW-1133">Transmembrane helix</keyword>